<dbReference type="AlphaFoldDB" id="A0A518GWW0"/>
<dbReference type="Proteomes" id="UP000317835">
    <property type="component" value="Chromosome"/>
</dbReference>
<dbReference type="Gene3D" id="3.90.1720.10">
    <property type="entry name" value="endopeptidase domain like (from Nostoc punctiforme)"/>
    <property type="match status" value="1"/>
</dbReference>
<keyword evidence="2" id="KW-1185">Reference proteome</keyword>
<evidence type="ECO:0008006" key="3">
    <source>
        <dbReference type="Google" id="ProtNLM"/>
    </source>
</evidence>
<sequence length="309" mass="33592">MGTGLNRVRPPGRAAPIALGIALAMLVGCRGAGEYTDSIAPLWWRQNPWGPEAEAARHSGTLPRVPYHPDMAAWEAFARDHLRTGDILFREADARVLGGLFPFSRVAGAIADCRYTHTGILAWERGEPVVYDTSMGGARRQPLGVWVLDNVGHLGIKRPRPEHQHVVPGVIAFCRSVYERQVPFDAKLELGDSHFYCAEMTSRAFEHAGLPLARPIRMGDLPAIGEHRAVFLLARLLASFHPDQRMYAPGNDRFGLWSSPELVPVYVAEDGTRPDPGGLVAWPSAQGFPVGGAGWQSGADFGAAPVPAR</sequence>
<dbReference type="RefSeq" id="WP_197446713.1">
    <property type="nucleotide sequence ID" value="NZ_CP036426.1"/>
</dbReference>
<name>A0A518GWW0_9BACT</name>
<evidence type="ECO:0000313" key="2">
    <source>
        <dbReference type="Proteomes" id="UP000317835"/>
    </source>
</evidence>
<reference evidence="1 2" key="1">
    <citation type="submission" date="2019-02" db="EMBL/GenBank/DDBJ databases">
        <title>Deep-cultivation of Planctomycetes and their phenomic and genomic characterization uncovers novel biology.</title>
        <authorList>
            <person name="Wiegand S."/>
            <person name="Jogler M."/>
            <person name="Boedeker C."/>
            <person name="Pinto D."/>
            <person name="Vollmers J."/>
            <person name="Rivas-Marin E."/>
            <person name="Kohn T."/>
            <person name="Peeters S.H."/>
            <person name="Heuer A."/>
            <person name="Rast P."/>
            <person name="Oberbeckmann S."/>
            <person name="Bunk B."/>
            <person name="Jeske O."/>
            <person name="Meyerdierks A."/>
            <person name="Storesund J.E."/>
            <person name="Kallscheuer N."/>
            <person name="Luecker S."/>
            <person name="Lage O.M."/>
            <person name="Pohl T."/>
            <person name="Merkel B.J."/>
            <person name="Hornburger P."/>
            <person name="Mueller R.-W."/>
            <person name="Bruemmer F."/>
            <person name="Labrenz M."/>
            <person name="Spormann A.M."/>
            <person name="Op den Camp H."/>
            <person name="Overmann J."/>
            <person name="Amann R."/>
            <person name="Jetten M.S.M."/>
            <person name="Mascher T."/>
            <person name="Medema M.H."/>
            <person name="Devos D.P."/>
            <person name="Kaster A.-K."/>
            <person name="Ovreas L."/>
            <person name="Rohde M."/>
            <person name="Galperin M.Y."/>
            <person name="Jogler C."/>
        </authorList>
    </citation>
    <scope>NUCLEOTIDE SEQUENCE [LARGE SCALE GENOMIC DNA]</scope>
    <source>
        <strain evidence="1 2">ElP</strain>
    </source>
</reference>
<dbReference type="SUPFAM" id="SSF54001">
    <property type="entry name" value="Cysteine proteinases"/>
    <property type="match status" value="1"/>
</dbReference>
<dbReference type="InterPro" id="IPR038765">
    <property type="entry name" value="Papain-like_cys_pep_sf"/>
</dbReference>
<dbReference type="KEGG" id="tpla:ElP_09210"/>
<evidence type="ECO:0000313" key="1">
    <source>
        <dbReference type="EMBL" id="QDV33079.1"/>
    </source>
</evidence>
<accession>A0A518GWW0</accession>
<dbReference type="PROSITE" id="PS51257">
    <property type="entry name" value="PROKAR_LIPOPROTEIN"/>
    <property type="match status" value="1"/>
</dbReference>
<dbReference type="EMBL" id="CP036426">
    <property type="protein sequence ID" value="QDV33079.1"/>
    <property type="molecule type" value="Genomic_DNA"/>
</dbReference>
<proteinExistence type="predicted"/>
<gene>
    <name evidence="1" type="ORF">ElP_09210</name>
</gene>
<organism evidence="1 2">
    <name type="scientific">Tautonia plasticadhaerens</name>
    <dbReference type="NCBI Taxonomy" id="2527974"/>
    <lineage>
        <taxon>Bacteria</taxon>
        <taxon>Pseudomonadati</taxon>
        <taxon>Planctomycetota</taxon>
        <taxon>Planctomycetia</taxon>
        <taxon>Isosphaerales</taxon>
        <taxon>Isosphaeraceae</taxon>
        <taxon>Tautonia</taxon>
    </lineage>
</organism>
<protein>
    <recommendedName>
        <fullName evidence="3">Permuted papain-like amidase enzyme, YaeF/YiiX, C92 family</fullName>
    </recommendedName>
</protein>